<evidence type="ECO:0000259" key="8">
    <source>
        <dbReference type="PROSITE" id="PS50110"/>
    </source>
</evidence>
<evidence type="ECO:0000256" key="6">
    <source>
        <dbReference type="PROSITE-ProRule" id="PRU00169"/>
    </source>
</evidence>
<organism evidence="10 11">
    <name type="scientific">Caproiciproducens faecalis</name>
    <dbReference type="NCBI Taxonomy" id="2820301"/>
    <lineage>
        <taxon>Bacteria</taxon>
        <taxon>Bacillati</taxon>
        <taxon>Bacillota</taxon>
        <taxon>Clostridia</taxon>
        <taxon>Eubacteriales</taxon>
        <taxon>Acutalibacteraceae</taxon>
        <taxon>Caproiciproducens</taxon>
    </lineage>
</organism>
<dbReference type="Gene3D" id="3.40.50.2300">
    <property type="match status" value="1"/>
</dbReference>
<dbReference type="InterPro" id="IPR036388">
    <property type="entry name" value="WH-like_DNA-bd_sf"/>
</dbReference>
<protein>
    <recommendedName>
        <fullName evidence="1">Stage 0 sporulation protein A homolog</fullName>
    </recommendedName>
</protein>
<dbReference type="Gene3D" id="6.10.250.690">
    <property type="match status" value="1"/>
</dbReference>
<keyword evidence="11" id="KW-1185">Reference proteome</keyword>
<evidence type="ECO:0000313" key="10">
    <source>
        <dbReference type="EMBL" id="MBW7573850.1"/>
    </source>
</evidence>
<evidence type="ECO:0000313" key="11">
    <source>
        <dbReference type="Proteomes" id="UP000719942"/>
    </source>
</evidence>
<dbReference type="Gene3D" id="1.10.10.10">
    <property type="entry name" value="Winged helix-like DNA-binding domain superfamily/Winged helix DNA-binding domain"/>
    <property type="match status" value="1"/>
</dbReference>
<dbReference type="Pfam" id="PF00486">
    <property type="entry name" value="Trans_reg_C"/>
    <property type="match status" value="1"/>
</dbReference>
<evidence type="ECO:0000256" key="7">
    <source>
        <dbReference type="PROSITE-ProRule" id="PRU01091"/>
    </source>
</evidence>
<dbReference type="InterPro" id="IPR001789">
    <property type="entry name" value="Sig_transdc_resp-reg_receiver"/>
</dbReference>
<feature type="domain" description="OmpR/PhoB-type" evidence="9">
    <location>
        <begin position="136"/>
        <end position="235"/>
    </location>
</feature>
<dbReference type="PANTHER" id="PTHR48111:SF50">
    <property type="entry name" value="KDP OPERON TRANSCRIPTIONAL REGULATORY PROTEIN KDPE"/>
    <property type="match status" value="1"/>
</dbReference>
<dbReference type="InterPro" id="IPR001867">
    <property type="entry name" value="OmpR/PhoB-type_DNA-bd"/>
</dbReference>
<dbReference type="InterPro" id="IPR039420">
    <property type="entry name" value="WalR-like"/>
</dbReference>
<reference evidence="10 11" key="1">
    <citation type="submission" date="2021-03" db="EMBL/GenBank/DDBJ databases">
        <title>Caproiciproducens sp. nov. isolated from feces of cow.</title>
        <authorList>
            <person name="Choi J.-Y."/>
        </authorList>
    </citation>
    <scope>NUCLEOTIDE SEQUENCE [LARGE SCALE GENOMIC DNA]</scope>
    <source>
        <strain evidence="10 11">AGMB10547</strain>
    </source>
</reference>
<dbReference type="PROSITE" id="PS51755">
    <property type="entry name" value="OMPR_PHOB"/>
    <property type="match status" value="1"/>
</dbReference>
<dbReference type="PROSITE" id="PS50110">
    <property type="entry name" value="RESPONSE_REGULATORY"/>
    <property type="match status" value="1"/>
</dbReference>
<dbReference type="CDD" id="cd00383">
    <property type="entry name" value="trans_reg_C"/>
    <property type="match status" value="1"/>
</dbReference>
<proteinExistence type="predicted"/>
<keyword evidence="3 7" id="KW-0238">DNA-binding</keyword>
<gene>
    <name evidence="10" type="ORF">J5W02_13625</name>
</gene>
<evidence type="ECO:0000256" key="2">
    <source>
        <dbReference type="ARBA" id="ARBA00023015"/>
    </source>
</evidence>
<comment type="caution">
    <text evidence="10">The sequence shown here is derived from an EMBL/GenBank/DDBJ whole genome shotgun (WGS) entry which is preliminary data.</text>
</comment>
<dbReference type="EMBL" id="JAGFNZ010000006">
    <property type="protein sequence ID" value="MBW7573850.1"/>
    <property type="molecule type" value="Genomic_DNA"/>
</dbReference>
<dbReference type="SUPFAM" id="SSF52172">
    <property type="entry name" value="CheY-like"/>
    <property type="match status" value="1"/>
</dbReference>
<evidence type="ECO:0000256" key="4">
    <source>
        <dbReference type="ARBA" id="ARBA00023163"/>
    </source>
</evidence>
<comment type="function">
    <text evidence="5">May play the central regulatory role in sporulation. It may be an element of the effector pathway responsible for the activation of sporulation genes in response to nutritional stress. Spo0A may act in concert with spo0H (a sigma factor) to control the expression of some genes that are critical to the sporulation process.</text>
</comment>
<keyword evidence="4" id="KW-0804">Transcription</keyword>
<sequence length="236" mass="26881">MKGAKTVNSNELFLIVEDDRQIRSFISFSLKTREYRSIEATTGKGAMKAIVSEHPDIMILDLGLPDMDGLEIIRQVRAFSDMPIIVVSARDQDKEKIEALDAGADDYLTKPFSINELLARLRVILRHLCKGENPVQENYHIGELEVNLEKHTVTLSGNEVHFTPMEFNVLALLVRNSGKVLTHSYILKEVWGSYLDSDMQSLRVFMANIRRKLEKNPAKPRYIITEVGIGYRFADE</sequence>
<dbReference type="CDD" id="cd17620">
    <property type="entry name" value="REC_OmpR_KdpE-like"/>
    <property type="match status" value="1"/>
</dbReference>
<keyword evidence="6" id="KW-0597">Phosphoprotein</keyword>
<name>A0ABS7DRC4_9FIRM</name>
<feature type="domain" description="Response regulatory" evidence="8">
    <location>
        <begin position="12"/>
        <end position="125"/>
    </location>
</feature>
<evidence type="ECO:0000256" key="5">
    <source>
        <dbReference type="ARBA" id="ARBA00024867"/>
    </source>
</evidence>
<dbReference type="PANTHER" id="PTHR48111">
    <property type="entry name" value="REGULATOR OF RPOS"/>
    <property type="match status" value="1"/>
</dbReference>
<accession>A0ABS7DRC4</accession>
<feature type="DNA-binding region" description="OmpR/PhoB-type" evidence="7">
    <location>
        <begin position="136"/>
        <end position="235"/>
    </location>
</feature>
<dbReference type="Proteomes" id="UP000719942">
    <property type="component" value="Unassembled WGS sequence"/>
</dbReference>
<dbReference type="SMART" id="SM00862">
    <property type="entry name" value="Trans_reg_C"/>
    <property type="match status" value="1"/>
</dbReference>
<keyword evidence="2" id="KW-0805">Transcription regulation</keyword>
<dbReference type="InterPro" id="IPR011006">
    <property type="entry name" value="CheY-like_superfamily"/>
</dbReference>
<evidence type="ECO:0000256" key="3">
    <source>
        <dbReference type="ARBA" id="ARBA00023125"/>
    </source>
</evidence>
<dbReference type="Pfam" id="PF00072">
    <property type="entry name" value="Response_reg"/>
    <property type="match status" value="1"/>
</dbReference>
<evidence type="ECO:0000259" key="9">
    <source>
        <dbReference type="PROSITE" id="PS51755"/>
    </source>
</evidence>
<evidence type="ECO:0000256" key="1">
    <source>
        <dbReference type="ARBA" id="ARBA00018672"/>
    </source>
</evidence>
<dbReference type="SMART" id="SM00448">
    <property type="entry name" value="REC"/>
    <property type="match status" value="1"/>
</dbReference>
<feature type="modified residue" description="4-aspartylphosphate" evidence="6">
    <location>
        <position position="61"/>
    </location>
</feature>